<dbReference type="InterPro" id="IPR028889">
    <property type="entry name" value="USP"/>
</dbReference>
<evidence type="ECO:0000256" key="8">
    <source>
        <dbReference type="SAM" id="MobiDB-lite"/>
    </source>
</evidence>
<dbReference type="InterPro" id="IPR008974">
    <property type="entry name" value="TRAF-like"/>
</dbReference>
<reference evidence="10 11" key="1">
    <citation type="submission" date="2020-03" db="EMBL/GenBank/DDBJ databases">
        <title>FDA dAtabase for Regulatory Grade micrObial Sequences (FDA-ARGOS): Supporting development and validation of Infectious Disease Dx tests.</title>
        <authorList>
            <person name="Campos J."/>
            <person name="Goldberg B."/>
            <person name="Tallon L."/>
            <person name="Sadzewicz L."/>
            <person name="Vavikolanu K."/>
            <person name="Mehta A."/>
            <person name="Aluvathingal J."/>
            <person name="Nadendla S."/>
            <person name="Nandy P."/>
            <person name="Geyer C."/>
            <person name="Yan Y."/>
            <person name="Sichtig H."/>
        </authorList>
    </citation>
    <scope>NUCLEOTIDE SEQUENCE [LARGE SCALE GENOMIC DNA]</scope>
    <source>
        <strain evidence="10 11">FDAARGOS_656</strain>
    </source>
</reference>
<dbReference type="GO" id="GO:0005829">
    <property type="term" value="C:cytosol"/>
    <property type="evidence" value="ECO:0007669"/>
    <property type="project" value="TreeGrafter"/>
</dbReference>
<dbReference type="GO" id="GO:0004843">
    <property type="term" value="F:cysteine-type deubiquitinase activity"/>
    <property type="evidence" value="ECO:0007669"/>
    <property type="project" value="UniProtKB-EC"/>
</dbReference>
<dbReference type="Pfam" id="PF12436">
    <property type="entry name" value="USP7_ICP0_bdg"/>
    <property type="match status" value="1"/>
</dbReference>
<feature type="region of interest" description="Disordered" evidence="8">
    <location>
        <begin position="751"/>
        <end position="791"/>
    </location>
</feature>
<dbReference type="InterPro" id="IPR024729">
    <property type="entry name" value="USP7_ICP0-binding_dom"/>
</dbReference>
<sequence>MEPHPPVDENDKPLDENWYVCAQFGLDIWNPAHPDAHLPNQSHHRFTKNETDWGFSSLIELRQLEQVNNPRNQSSMYAILENNKLNITGFVRVIDDSSTGVLWHSFLDYDSKANTGYVGLNNQGATCYLNSLLQSYFTTKLFRKLVYEIPTDSKSAGVPLSLQRIFYLLTNSNDPVGTLELTKSFGWDSSDAFTQHDVQELNRILMDKLETAMKGSKIEGALNDIFVGKMKSYIKCVNVPYDRFQTLKQSFQNYIEIEMLEGENKYQAGEEHGYQDAKKGVVFESFPPVLHLQLKRFEYDFMVDDLVKIDDFYEFPDKIDLKPYLDEDLPEDVKNQNWNYKLHGVLVHQGSISNGHYYAMIKPNANDDTWLRFDDDKVWKVNKTQVFQENFGATDLTQEQSQQMTRAEQQEHMVRRVTSAYMLVYYRESELDKILPSDDNIVNSAIPEHIPKQIQFEIEEREKLEKARQEALYYITAKLITSSTFNANLGFDLALDPTNNKFYDESLSGSACDPISLKVRKDSTFTQLVEAVGKTIKCTNEKLFRLVAVCHRNNHTNRLDAPIGEEFQKSTISNVYSKIFNRKYDEMVFYVEELNKDIKNVVQLVKNKDNGYIEPKDFTFEQVFSKIDAVVIKYFDPVSQEIRGLSHITVAKEDKIDSIIDPIRELLGFKKNIALELYEELSQSKVEKIDSKLTFEKHELNTGDIITVQIVNPGEINKNGKFKDLKDYYKFLLTRLHVNVRPFKAEIDEEDSDFIAHEDDEDEDEENKGGETNNGTGYGGKGNGKDTEKDNKATNDEIQLAKNLSKSFDFWISTNYSYQDLARDIAVKLNCDPLYLKIFILTAQGQRFPLKTSHHLSQLFPKTVSVNQIVEIEYEILNIPLKDYENLKAIKIHWLTTLLQYQVFEVLVPKRGTIGDVITKVLHKVNVSESDLPHLFVWSGRNHKFHEMLKFDRALSTISDDVDLFCGIFPAEVEVLCDHDMYKRFTDKEIDETKLEESIHEEYLESIRWSKKLNLLPAFHFHKNNNYHHGIPFIFIVFPAETLNDTKERLRKKLRLGKQAFDKVRLALADNNNRIKYLEDDSLVLFDEVAIKSYSLAIDNVDRNPKRQALFEKGISIK</sequence>
<evidence type="ECO:0000256" key="4">
    <source>
        <dbReference type="ARBA" id="ARBA00022670"/>
    </source>
</evidence>
<dbReference type="FunFam" id="3.90.70.10:FF:000128">
    <property type="entry name" value="Ubiquitin carboxyl-terminal hydrolase 15"/>
    <property type="match status" value="1"/>
</dbReference>
<dbReference type="Gene3D" id="3.90.70.10">
    <property type="entry name" value="Cysteine proteinases"/>
    <property type="match status" value="1"/>
</dbReference>
<evidence type="ECO:0000256" key="3">
    <source>
        <dbReference type="ARBA" id="ARBA00012759"/>
    </source>
</evidence>
<evidence type="ECO:0000256" key="1">
    <source>
        <dbReference type="ARBA" id="ARBA00000707"/>
    </source>
</evidence>
<evidence type="ECO:0000313" key="10">
    <source>
        <dbReference type="EMBL" id="KAF6063952.1"/>
    </source>
</evidence>
<dbReference type="Gene3D" id="3.10.20.90">
    <property type="entry name" value="Phosphatidylinositol 3-kinase Catalytic Subunit, Chain A, domain 1"/>
    <property type="match status" value="2"/>
</dbReference>
<dbReference type="Pfam" id="PF00443">
    <property type="entry name" value="UCH"/>
    <property type="match status" value="1"/>
</dbReference>
<dbReference type="Gene3D" id="2.60.210.10">
    <property type="entry name" value="Apoptosis, Tumor Necrosis Factor Receptor Associated Protein 2, Chain A"/>
    <property type="match status" value="1"/>
</dbReference>
<gene>
    <name evidence="10" type="ORF">FOB64_005543</name>
</gene>
<evidence type="ECO:0000313" key="11">
    <source>
        <dbReference type="Proteomes" id="UP000536275"/>
    </source>
</evidence>
<organism evidence="10 11">
    <name type="scientific">Candida albicans</name>
    <name type="common">Yeast</name>
    <dbReference type="NCBI Taxonomy" id="5476"/>
    <lineage>
        <taxon>Eukaryota</taxon>
        <taxon>Fungi</taxon>
        <taxon>Dikarya</taxon>
        <taxon>Ascomycota</taxon>
        <taxon>Saccharomycotina</taxon>
        <taxon>Pichiomycetes</taxon>
        <taxon>Debaryomycetaceae</taxon>
        <taxon>Candida/Lodderomyces clade</taxon>
        <taxon>Candida</taxon>
    </lineage>
</organism>
<dbReference type="GO" id="GO:0006508">
    <property type="term" value="P:proteolysis"/>
    <property type="evidence" value="ECO:0007669"/>
    <property type="project" value="UniProtKB-KW"/>
</dbReference>
<keyword evidence="5" id="KW-0833">Ubl conjugation pathway</keyword>
<dbReference type="InterPro" id="IPR038765">
    <property type="entry name" value="Papain-like_cys_pep_sf"/>
</dbReference>
<dbReference type="PROSITE" id="PS00973">
    <property type="entry name" value="USP_2"/>
    <property type="match status" value="1"/>
</dbReference>
<dbReference type="GO" id="GO:0031647">
    <property type="term" value="P:regulation of protein stability"/>
    <property type="evidence" value="ECO:0007669"/>
    <property type="project" value="TreeGrafter"/>
</dbReference>
<dbReference type="InterPro" id="IPR050164">
    <property type="entry name" value="Peptidase_C19"/>
</dbReference>
<keyword evidence="7" id="KW-0788">Thiol protease</keyword>
<dbReference type="PANTHER" id="PTHR24006">
    <property type="entry name" value="UBIQUITIN CARBOXYL-TERMINAL HYDROLASE"/>
    <property type="match status" value="1"/>
</dbReference>
<feature type="domain" description="USP" evidence="9">
    <location>
        <begin position="118"/>
        <end position="428"/>
    </location>
</feature>
<keyword evidence="4 10" id="KW-0645">Protease</keyword>
<dbReference type="GO" id="GO:0016579">
    <property type="term" value="P:protein deubiquitination"/>
    <property type="evidence" value="ECO:0007669"/>
    <property type="project" value="InterPro"/>
</dbReference>
<dbReference type="SUPFAM" id="SSF54001">
    <property type="entry name" value="Cysteine proteinases"/>
    <property type="match status" value="1"/>
</dbReference>
<feature type="compositionally biased region" description="Acidic residues" evidence="8">
    <location>
        <begin position="751"/>
        <end position="766"/>
    </location>
</feature>
<name>A0A8H6BV55_CANAX</name>
<comment type="caution">
    <text evidence="10">The sequence shown here is derived from an EMBL/GenBank/DDBJ whole genome shotgun (WGS) entry which is preliminary data.</text>
</comment>
<evidence type="ECO:0000256" key="2">
    <source>
        <dbReference type="ARBA" id="ARBA00009085"/>
    </source>
</evidence>
<dbReference type="InterPro" id="IPR001394">
    <property type="entry name" value="Peptidase_C19_UCH"/>
</dbReference>
<evidence type="ECO:0000256" key="6">
    <source>
        <dbReference type="ARBA" id="ARBA00022801"/>
    </source>
</evidence>
<dbReference type="GO" id="GO:0005634">
    <property type="term" value="C:nucleus"/>
    <property type="evidence" value="ECO:0007669"/>
    <property type="project" value="TreeGrafter"/>
</dbReference>
<dbReference type="EMBL" id="JABWAD010000060">
    <property type="protein sequence ID" value="KAF6063952.1"/>
    <property type="molecule type" value="Genomic_DNA"/>
</dbReference>
<dbReference type="InterPro" id="IPR018200">
    <property type="entry name" value="USP_CS"/>
</dbReference>
<evidence type="ECO:0000256" key="7">
    <source>
        <dbReference type="ARBA" id="ARBA00022807"/>
    </source>
</evidence>
<dbReference type="PANTHER" id="PTHR24006:SF644">
    <property type="entry name" value="UBIQUITIN CARBOXYL-TERMINAL HYDROLASE 7"/>
    <property type="match status" value="1"/>
</dbReference>
<dbReference type="Pfam" id="PF14533">
    <property type="entry name" value="USP7_C2"/>
    <property type="match status" value="1"/>
</dbReference>
<accession>A0A8H6BV55</accession>
<dbReference type="AlphaFoldDB" id="A0A8H6BV55"/>
<dbReference type="PROSITE" id="PS50235">
    <property type="entry name" value="USP_3"/>
    <property type="match status" value="1"/>
</dbReference>
<comment type="catalytic activity">
    <reaction evidence="1">
        <text>Thiol-dependent hydrolysis of ester, thioester, amide, peptide and isopeptide bonds formed by the C-terminal Gly of ubiquitin (a 76-residue protein attached to proteins as an intracellular targeting signal).</text>
        <dbReference type="EC" id="3.4.19.12"/>
    </reaction>
</comment>
<dbReference type="InterPro" id="IPR029346">
    <property type="entry name" value="USP_C"/>
</dbReference>
<keyword evidence="6" id="KW-0378">Hydrolase</keyword>
<evidence type="ECO:0000256" key="5">
    <source>
        <dbReference type="ARBA" id="ARBA00022786"/>
    </source>
</evidence>
<dbReference type="PROSITE" id="PS00972">
    <property type="entry name" value="USP_1"/>
    <property type="match status" value="1"/>
</dbReference>
<evidence type="ECO:0000259" key="9">
    <source>
        <dbReference type="PROSITE" id="PS50235"/>
    </source>
</evidence>
<comment type="similarity">
    <text evidence="2">Belongs to the peptidase C19 family.</text>
</comment>
<dbReference type="Proteomes" id="UP000536275">
    <property type="component" value="Unassembled WGS sequence"/>
</dbReference>
<proteinExistence type="inferred from homology"/>
<dbReference type="SUPFAM" id="SSF49599">
    <property type="entry name" value="TRAF domain-like"/>
    <property type="match status" value="1"/>
</dbReference>
<dbReference type="EC" id="3.4.19.12" evidence="3"/>
<protein>
    <recommendedName>
        <fullName evidence="3">ubiquitinyl hydrolase 1</fullName>
        <ecNumber evidence="3">3.4.19.12</ecNumber>
    </recommendedName>
</protein>